<dbReference type="RefSeq" id="WP_149893455.1">
    <property type="nucleotide sequence ID" value="NZ_JBHUFA010000015.1"/>
</dbReference>
<evidence type="ECO:0000256" key="4">
    <source>
        <dbReference type="ARBA" id="ARBA00022827"/>
    </source>
</evidence>
<dbReference type="PIRSF" id="PIRSF000350">
    <property type="entry name" value="Mercury_reductase_MerA"/>
    <property type="match status" value="1"/>
</dbReference>
<evidence type="ECO:0000256" key="7">
    <source>
        <dbReference type="ARBA" id="ARBA00023157"/>
    </source>
</evidence>
<evidence type="ECO:0000259" key="11">
    <source>
        <dbReference type="Pfam" id="PF02852"/>
    </source>
</evidence>
<gene>
    <name evidence="13" type="primary">lpdA</name>
    <name evidence="13" type="ORF">ACFSC7_16885</name>
</gene>
<keyword evidence="6 10" id="KW-0520">NAD</keyword>
<keyword evidence="7" id="KW-1015">Disulfide bond</keyword>
<evidence type="ECO:0000256" key="6">
    <source>
        <dbReference type="ARBA" id="ARBA00023027"/>
    </source>
</evidence>
<dbReference type="InterPro" id="IPR023753">
    <property type="entry name" value="FAD/NAD-binding_dom"/>
</dbReference>
<keyword evidence="5 10" id="KW-0560">Oxidoreductase</keyword>
<dbReference type="InterPro" id="IPR016156">
    <property type="entry name" value="FAD/NAD-linked_Rdtase_dimer_sf"/>
</dbReference>
<dbReference type="SUPFAM" id="SSF51905">
    <property type="entry name" value="FAD/NAD(P)-binding domain"/>
    <property type="match status" value="1"/>
</dbReference>
<dbReference type="InterPro" id="IPR004099">
    <property type="entry name" value="Pyr_nucl-diS_OxRdtase_dimer"/>
</dbReference>
<dbReference type="Proteomes" id="UP001597327">
    <property type="component" value="Unassembled WGS sequence"/>
</dbReference>
<evidence type="ECO:0000256" key="1">
    <source>
        <dbReference type="ARBA" id="ARBA00007532"/>
    </source>
</evidence>
<evidence type="ECO:0000256" key="10">
    <source>
        <dbReference type="RuleBase" id="RU003692"/>
    </source>
</evidence>
<dbReference type="PRINTS" id="PR00411">
    <property type="entry name" value="PNDRDTASEI"/>
</dbReference>
<proteinExistence type="inferred from homology"/>
<evidence type="ECO:0000256" key="5">
    <source>
        <dbReference type="ARBA" id="ARBA00023002"/>
    </source>
</evidence>
<evidence type="ECO:0000313" key="14">
    <source>
        <dbReference type="Proteomes" id="UP001597327"/>
    </source>
</evidence>
<dbReference type="Gene3D" id="3.50.50.60">
    <property type="entry name" value="FAD/NAD(P)-binding domain"/>
    <property type="match status" value="2"/>
</dbReference>
<evidence type="ECO:0000259" key="12">
    <source>
        <dbReference type="Pfam" id="PF07992"/>
    </source>
</evidence>
<dbReference type="SUPFAM" id="SSF55424">
    <property type="entry name" value="FAD/NAD-linked reductases, dimerisation (C-terminal) domain"/>
    <property type="match status" value="1"/>
</dbReference>
<feature type="domain" description="Pyridine nucleotide-disulphide oxidoreductase dimerisation" evidence="11">
    <location>
        <begin position="348"/>
        <end position="457"/>
    </location>
</feature>
<keyword evidence="14" id="KW-1185">Reference proteome</keyword>
<comment type="similarity">
    <text evidence="1 10">Belongs to the class-I pyridine nucleotide-disulfide oxidoreductase family.</text>
</comment>
<protein>
    <recommendedName>
        <fullName evidence="2 10">Dihydrolipoyl dehydrogenase</fullName>
        <ecNumber evidence="2 10">1.8.1.4</ecNumber>
    </recommendedName>
</protein>
<dbReference type="PROSITE" id="PS00076">
    <property type="entry name" value="PYRIDINE_REDOX_1"/>
    <property type="match status" value="1"/>
</dbReference>
<keyword evidence="8 10" id="KW-0676">Redox-active center</keyword>
<dbReference type="PANTHER" id="PTHR22912:SF151">
    <property type="entry name" value="DIHYDROLIPOYL DEHYDROGENASE, MITOCHONDRIAL"/>
    <property type="match status" value="1"/>
</dbReference>
<comment type="caution">
    <text evidence="13">The sequence shown here is derived from an EMBL/GenBank/DDBJ whole genome shotgun (WGS) entry which is preliminary data.</text>
</comment>
<dbReference type="InterPro" id="IPR012999">
    <property type="entry name" value="Pyr_OxRdtase_I_AS"/>
</dbReference>
<dbReference type="Pfam" id="PF02852">
    <property type="entry name" value="Pyr_redox_dim"/>
    <property type="match status" value="1"/>
</dbReference>
<accession>A0ABW4JYY9</accession>
<dbReference type="NCBIfam" id="TIGR01350">
    <property type="entry name" value="lipoamide_DH"/>
    <property type="match status" value="1"/>
</dbReference>
<dbReference type="InterPro" id="IPR006258">
    <property type="entry name" value="Lipoamide_DH"/>
</dbReference>
<sequence length="467" mass="48923">MSQYDLVVIGSGPGGYVCAIKAAQLGLKTAIVEKRKTHGGTCLNVGCIPSKALLHASEMFAEAGHGFEKLGIKVSKPKLDLEAMMKHKEDVIDANVGGVAFLLKKNKIEAHHGTGKILAAGKVEVTAEDGSVTVLDTKNIVIATGSDVMPLPGVEIDEKHVVSSTGALELDKVPGKLVVVGGGVIGLELGSVWGRLGAEVTVVEFMDKILGPMDGDVSKQFQRMLKKQGMDFKLSSKVTGVEKKGKHLEVTVEPAKGGEAEVLEADVVLVAIGRRPYTAGLGLDAVGVALDERGRVKTDGHYKTTVDGIYAIGDVIVGPMLAHKAEDEGVAVAEMLAGQKPHVNYDVIPGVVYTQPEVASVGKTEEELKAAGVTYKAGKFAFAANGRARAMNFTDGFVKVLADAETDKVLGVHIVGFGAGEMIHEAAVLMEFGGSSEDLGRTCHAHPTMSEAVKEAAMATFGKPIHS</sequence>
<keyword evidence="3 10" id="KW-0285">Flavoprotein</keyword>
<dbReference type="EMBL" id="JBHUFA010000015">
    <property type="protein sequence ID" value="MFD1697195.1"/>
    <property type="molecule type" value="Genomic_DNA"/>
</dbReference>
<dbReference type="EC" id="1.8.1.4" evidence="2 10"/>
<name>A0ABW4JYY9_9HYPH</name>
<reference evidence="14" key="1">
    <citation type="journal article" date="2019" name="Int. J. Syst. Evol. Microbiol.">
        <title>The Global Catalogue of Microorganisms (GCM) 10K type strain sequencing project: providing services to taxonomists for standard genome sequencing and annotation.</title>
        <authorList>
            <consortium name="The Broad Institute Genomics Platform"/>
            <consortium name="The Broad Institute Genome Sequencing Center for Infectious Disease"/>
            <person name="Wu L."/>
            <person name="Ma J."/>
        </authorList>
    </citation>
    <scope>NUCLEOTIDE SEQUENCE [LARGE SCALE GENOMIC DNA]</scope>
    <source>
        <strain evidence="14">JCM 3369</strain>
    </source>
</reference>
<comment type="cofactor">
    <cofactor evidence="10">
        <name>FAD</name>
        <dbReference type="ChEBI" id="CHEBI:57692"/>
    </cofactor>
    <text evidence="10">Binds 1 FAD per subunit.</text>
</comment>
<organism evidence="13 14">
    <name type="scientific">Roseibium aestuarii</name>
    <dbReference type="NCBI Taxonomy" id="2600299"/>
    <lineage>
        <taxon>Bacteria</taxon>
        <taxon>Pseudomonadati</taxon>
        <taxon>Pseudomonadota</taxon>
        <taxon>Alphaproteobacteria</taxon>
        <taxon>Hyphomicrobiales</taxon>
        <taxon>Stappiaceae</taxon>
        <taxon>Roseibium</taxon>
    </lineage>
</organism>
<comment type="miscellaneous">
    <text evidence="10">The active site is a redox-active disulfide bond.</text>
</comment>
<evidence type="ECO:0000256" key="9">
    <source>
        <dbReference type="ARBA" id="ARBA00049187"/>
    </source>
</evidence>
<keyword evidence="4 10" id="KW-0274">FAD</keyword>
<comment type="catalytic activity">
    <reaction evidence="9 10">
        <text>N(6)-[(R)-dihydrolipoyl]-L-lysyl-[protein] + NAD(+) = N(6)-[(R)-lipoyl]-L-lysyl-[protein] + NADH + H(+)</text>
        <dbReference type="Rhea" id="RHEA:15045"/>
        <dbReference type="Rhea" id="RHEA-COMP:10474"/>
        <dbReference type="Rhea" id="RHEA-COMP:10475"/>
        <dbReference type="ChEBI" id="CHEBI:15378"/>
        <dbReference type="ChEBI" id="CHEBI:57540"/>
        <dbReference type="ChEBI" id="CHEBI:57945"/>
        <dbReference type="ChEBI" id="CHEBI:83099"/>
        <dbReference type="ChEBI" id="CHEBI:83100"/>
        <dbReference type="EC" id="1.8.1.4"/>
    </reaction>
</comment>
<dbReference type="GO" id="GO:0004148">
    <property type="term" value="F:dihydrolipoyl dehydrogenase (NADH) activity"/>
    <property type="evidence" value="ECO:0007669"/>
    <property type="project" value="UniProtKB-EC"/>
</dbReference>
<dbReference type="Pfam" id="PF07992">
    <property type="entry name" value="Pyr_redox_2"/>
    <property type="match status" value="1"/>
</dbReference>
<dbReference type="InterPro" id="IPR001100">
    <property type="entry name" value="Pyr_nuc-diS_OxRdtase"/>
</dbReference>
<feature type="domain" description="FAD/NAD(P)-binding" evidence="12">
    <location>
        <begin position="4"/>
        <end position="329"/>
    </location>
</feature>
<evidence type="ECO:0000256" key="8">
    <source>
        <dbReference type="ARBA" id="ARBA00023284"/>
    </source>
</evidence>
<dbReference type="InterPro" id="IPR050151">
    <property type="entry name" value="Class-I_Pyr_Nuc-Dis_Oxidored"/>
</dbReference>
<evidence type="ECO:0000256" key="3">
    <source>
        <dbReference type="ARBA" id="ARBA00022630"/>
    </source>
</evidence>
<dbReference type="Gene3D" id="3.30.390.30">
    <property type="match status" value="1"/>
</dbReference>
<evidence type="ECO:0000256" key="2">
    <source>
        <dbReference type="ARBA" id="ARBA00012608"/>
    </source>
</evidence>
<evidence type="ECO:0000313" key="13">
    <source>
        <dbReference type="EMBL" id="MFD1697195.1"/>
    </source>
</evidence>
<dbReference type="InterPro" id="IPR036188">
    <property type="entry name" value="FAD/NAD-bd_sf"/>
</dbReference>
<dbReference type="PRINTS" id="PR00368">
    <property type="entry name" value="FADPNR"/>
</dbReference>
<dbReference type="PANTHER" id="PTHR22912">
    <property type="entry name" value="DISULFIDE OXIDOREDUCTASE"/>
    <property type="match status" value="1"/>
</dbReference>